<feature type="compositionally biased region" description="Acidic residues" evidence="1">
    <location>
        <begin position="109"/>
        <end position="125"/>
    </location>
</feature>
<name>A0A4R9AAA7_9MICO</name>
<feature type="compositionally biased region" description="Basic residues" evidence="1">
    <location>
        <begin position="217"/>
        <end position="237"/>
    </location>
</feature>
<keyword evidence="2" id="KW-0812">Transmembrane</keyword>
<keyword evidence="2" id="KW-0472">Membrane</keyword>
<evidence type="ECO:0000256" key="1">
    <source>
        <dbReference type="SAM" id="MobiDB-lite"/>
    </source>
</evidence>
<dbReference type="EMBL" id="SOHE01000013">
    <property type="protein sequence ID" value="TFD55215.1"/>
    <property type="molecule type" value="Genomic_DNA"/>
</dbReference>
<dbReference type="Proteomes" id="UP000297447">
    <property type="component" value="Unassembled WGS sequence"/>
</dbReference>
<dbReference type="InterPro" id="IPR058407">
    <property type="entry name" value="DUF8094"/>
</dbReference>
<feature type="region of interest" description="Disordered" evidence="1">
    <location>
        <begin position="104"/>
        <end position="131"/>
    </location>
</feature>
<proteinExistence type="predicted"/>
<feature type="transmembrane region" description="Helical" evidence="2">
    <location>
        <begin position="253"/>
        <end position="275"/>
    </location>
</feature>
<dbReference type="OrthoDB" id="3265533at2"/>
<comment type="caution">
    <text evidence="4">The sequence shown here is derived from an EMBL/GenBank/DDBJ whole genome shotgun (WGS) entry which is preliminary data.</text>
</comment>
<feature type="transmembrane region" description="Helical" evidence="2">
    <location>
        <begin position="185"/>
        <end position="209"/>
    </location>
</feature>
<keyword evidence="5" id="KW-1185">Reference proteome</keyword>
<evidence type="ECO:0000259" key="3">
    <source>
        <dbReference type="Pfam" id="PF26366"/>
    </source>
</evidence>
<feature type="domain" description="DUF8094" evidence="3">
    <location>
        <begin position="309"/>
        <end position="600"/>
    </location>
</feature>
<accession>A0A4R9AAA7</accession>
<keyword evidence="2" id="KW-1133">Transmembrane helix</keyword>
<dbReference type="RefSeq" id="WP_134517900.1">
    <property type="nucleotide sequence ID" value="NZ_SOHE01000013.1"/>
</dbReference>
<sequence>MRFVFAIVAFVLAAAMIVLGLAQRTVFLEPDSISLSTTVSGEAAYTVIDPSALAAHSGRQTVSISGADEVFMAFGRSADVDAWIGTDAHSDVSLVDGQLVSTETAATTDETETDSESAETTEVVDEPVTSPVGSDLWLDEFSADRQLVSAINVPEGISLIVASDGVKAAPGEISLSWRVDNGTPWAGPLILGGAVLLLIGLVLYLLALLHLRRSRGPRRNVPRPRLPRLPRPPRPRALKASEITGPRKSINKFVAVVPMLAISGLVLSGCSAEFWPGGAAPVSGSSATASPTPASTDEPEVSTAPAPAAVTVPQLERIVAKISKLTAEADAGLDSDALSARFAGPALEQRLANYQIRTVAPEVTASAAIPATPLVLTLPQQTESWPRTVMTVIQDADSTSVAPTALVLSQETPRDNYLVEYAVQLEPESRVDVAPAVVGAPLIAPDSRLLLLPPDQIAAAYADILAQGEASPSFGSFDATGDSFRSQVAERRATAILELPDTAGIEYTTAGGSGRTLALATNDSGSVVAVSLNEVETVRPVADQAVVGPKEGSVSSRALSGIDESTKGLQSTYADQLLFYVPAAGSDAKISLLGFSQGLISSAELP</sequence>
<evidence type="ECO:0000256" key="2">
    <source>
        <dbReference type="SAM" id="Phobius"/>
    </source>
</evidence>
<gene>
    <name evidence="4" type="ORF">E3T55_02025</name>
</gene>
<protein>
    <recommendedName>
        <fullName evidence="3">DUF8094 domain-containing protein</fullName>
    </recommendedName>
</protein>
<evidence type="ECO:0000313" key="4">
    <source>
        <dbReference type="EMBL" id="TFD55215.1"/>
    </source>
</evidence>
<feature type="region of interest" description="Disordered" evidence="1">
    <location>
        <begin position="217"/>
        <end position="242"/>
    </location>
</feature>
<evidence type="ECO:0000313" key="5">
    <source>
        <dbReference type="Proteomes" id="UP000297447"/>
    </source>
</evidence>
<dbReference type="AlphaFoldDB" id="A0A4R9AAA7"/>
<reference evidence="4 5" key="1">
    <citation type="submission" date="2019-03" db="EMBL/GenBank/DDBJ databases">
        <title>Genomics of glacier-inhabiting Cryobacterium strains.</title>
        <authorList>
            <person name="Liu Q."/>
            <person name="Xin Y.-H."/>
        </authorList>
    </citation>
    <scope>NUCLEOTIDE SEQUENCE [LARGE SCALE GENOMIC DNA]</scope>
    <source>
        <strain evidence="4 5">Hh14</strain>
    </source>
</reference>
<dbReference type="Pfam" id="PF26366">
    <property type="entry name" value="DUF8094"/>
    <property type="match status" value="1"/>
</dbReference>
<feature type="region of interest" description="Disordered" evidence="1">
    <location>
        <begin position="281"/>
        <end position="306"/>
    </location>
</feature>
<organism evidence="4 5">
    <name type="scientific">Cryobacterium frigoriphilum</name>
    <dbReference type="NCBI Taxonomy" id="1259150"/>
    <lineage>
        <taxon>Bacteria</taxon>
        <taxon>Bacillati</taxon>
        <taxon>Actinomycetota</taxon>
        <taxon>Actinomycetes</taxon>
        <taxon>Micrococcales</taxon>
        <taxon>Microbacteriaceae</taxon>
        <taxon>Cryobacterium</taxon>
    </lineage>
</organism>